<sequence>MGGFESVVSIMEQGKEGEGLEDEEDCLDLLDVNDGGFESVIGLREVNKGRGVVGGKNPWTVIGVNRRREFEGGEGGREREVEGEVQFEG</sequence>
<dbReference type="AlphaFoldDB" id="A0AAV5HXD7"/>
<dbReference type="EMBL" id="BPVZ01000004">
    <property type="protein sequence ID" value="GKU90766.1"/>
    <property type="molecule type" value="Genomic_DNA"/>
</dbReference>
<evidence type="ECO:0000256" key="1">
    <source>
        <dbReference type="SAM" id="MobiDB-lite"/>
    </source>
</evidence>
<comment type="caution">
    <text evidence="2">The sequence shown here is derived from an EMBL/GenBank/DDBJ whole genome shotgun (WGS) entry which is preliminary data.</text>
</comment>
<organism evidence="2 3">
    <name type="scientific">Rubroshorea leprosula</name>
    <dbReference type="NCBI Taxonomy" id="152421"/>
    <lineage>
        <taxon>Eukaryota</taxon>
        <taxon>Viridiplantae</taxon>
        <taxon>Streptophyta</taxon>
        <taxon>Embryophyta</taxon>
        <taxon>Tracheophyta</taxon>
        <taxon>Spermatophyta</taxon>
        <taxon>Magnoliopsida</taxon>
        <taxon>eudicotyledons</taxon>
        <taxon>Gunneridae</taxon>
        <taxon>Pentapetalae</taxon>
        <taxon>rosids</taxon>
        <taxon>malvids</taxon>
        <taxon>Malvales</taxon>
        <taxon>Dipterocarpaceae</taxon>
        <taxon>Rubroshorea</taxon>
    </lineage>
</organism>
<feature type="region of interest" description="Disordered" evidence="1">
    <location>
        <begin position="70"/>
        <end position="89"/>
    </location>
</feature>
<reference evidence="2 3" key="1">
    <citation type="journal article" date="2021" name="Commun. Biol.">
        <title>The genome of Shorea leprosula (Dipterocarpaceae) highlights the ecological relevance of drought in aseasonal tropical rainforests.</title>
        <authorList>
            <person name="Ng K.K.S."/>
            <person name="Kobayashi M.J."/>
            <person name="Fawcett J.A."/>
            <person name="Hatakeyama M."/>
            <person name="Paape T."/>
            <person name="Ng C.H."/>
            <person name="Ang C.C."/>
            <person name="Tnah L.H."/>
            <person name="Lee C.T."/>
            <person name="Nishiyama T."/>
            <person name="Sese J."/>
            <person name="O'Brien M.J."/>
            <person name="Copetti D."/>
            <person name="Mohd Noor M.I."/>
            <person name="Ong R.C."/>
            <person name="Putra M."/>
            <person name="Sireger I.Z."/>
            <person name="Indrioko S."/>
            <person name="Kosugi Y."/>
            <person name="Izuno A."/>
            <person name="Isagi Y."/>
            <person name="Lee S.L."/>
            <person name="Shimizu K.K."/>
        </authorList>
    </citation>
    <scope>NUCLEOTIDE SEQUENCE [LARGE SCALE GENOMIC DNA]</scope>
    <source>
        <strain evidence="2">214</strain>
    </source>
</reference>
<feature type="compositionally biased region" description="Basic and acidic residues" evidence="1">
    <location>
        <begin position="70"/>
        <end position="82"/>
    </location>
</feature>
<dbReference type="Proteomes" id="UP001054252">
    <property type="component" value="Unassembled WGS sequence"/>
</dbReference>
<name>A0AAV5HXD7_9ROSI</name>
<evidence type="ECO:0000313" key="2">
    <source>
        <dbReference type="EMBL" id="GKU90766.1"/>
    </source>
</evidence>
<evidence type="ECO:0000313" key="3">
    <source>
        <dbReference type="Proteomes" id="UP001054252"/>
    </source>
</evidence>
<protein>
    <submittedName>
        <fullName evidence="2">Uncharacterized protein</fullName>
    </submittedName>
</protein>
<accession>A0AAV5HXD7</accession>
<proteinExistence type="predicted"/>
<gene>
    <name evidence="2" type="ORF">SLEP1_g4717</name>
</gene>
<keyword evidence="3" id="KW-1185">Reference proteome</keyword>